<evidence type="ECO:0000313" key="3">
    <source>
        <dbReference type="Proteomes" id="UP001500466"/>
    </source>
</evidence>
<protein>
    <submittedName>
        <fullName evidence="2">Uncharacterized protein</fullName>
    </submittedName>
</protein>
<sequence length="91" mass="10301">MPKKAPKAHVYSKHQHGDVTHVSHDGQSRLVWNAETKKFDVQVRGWVTVDAWNLTRAYGEVREGWDAFQLTALTDPSNAHFVVVPPHDETA</sequence>
<dbReference type="Proteomes" id="UP001500466">
    <property type="component" value="Unassembled WGS sequence"/>
</dbReference>
<feature type="compositionally biased region" description="Basic and acidic residues" evidence="1">
    <location>
        <begin position="15"/>
        <end position="24"/>
    </location>
</feature>
<feature type="region of interest" description="Disordered" evidence="1">
    <location>
        <begin position="1"/>
        <end position="24"/>
    </location>
</feature>
<dbReference type="EMBL" id="BAABHS010000043">
    <property type="protein sequence ID" value="GAA4991269.1"/>
    <property type="molecule type" value="Genomic_DNA"/>
</dbReference>
<evidence type="ECO:0000256" key="1">
    <source>
        <dbReference type="SAM" id="MobiDB-lite"/>
    </source>
</evidence>
<keyword evidence="3" id="KW-1185">Reference proteome</keyword>
<evidence type="ECO:0000313" key="2">
    <source>
        <dbReference type="EMBL" id="GAA4991269.1"/>
    </source>
</evidence>
<organism evidence="2 3">
    <name type="scientific">Yinghuangia aomiensis</name>
    <dbReference type="NCBI Taxonomy" id="676205"/>
    <lineage>
        <taxon>Bacteria</taxon>
        <taxon>Bacillati</taxon>
        <taxon>Actinomycetota</taxon>
        <taxon>Actinomycetes</taxon>
        <taxon>Kitasatosporales</taxon>
        <taxon>Streptomycetaceae</taxon>
        <taxon>Yinghuangia</taxon>
    </lineage>
</organism>
<dbReference type="RefSeq" id="WP_345680224.1">
    <property type="nucleotide sequence ID" value="NZ_BAABHS010000043.1"/>
</dbReference>
<accession>A0ABP9I837</accession>
<gene>
    <name evidence="2" type="ORF">GCM10023205_74020</name>
</gene>
<name>A0ABP9I837_9ACTN</name>
<proteinExistence type="predicted"/>
<comment type="caution">
    <text evidence="2">The sequence shown here is derived from an EMBL/GenBank/DDBJ whole genome shotgun (WGS) entry which is preliminary data.</text>
</comment>
<reference evidence="3" key="1">
    <citation type="journal article" date="2019" name="Int. J. Syst. Evol. Microbiol.">
        <title>The Global Catalogue of Microorganisms (GCM) 10K type strain sequencing project: providing services to taxonomists for standard genome sequencing and annotation.</title>
        <authorList>
            <consortium name="The Broad Institute Genomics Platform"/>
            <consortium name="The Broad Institute Genome Sequencing Center for Infectious Disease"/>
            <person name="Wu L."/>
            <person name="Ma J."/>
        </authorList>
    </citation>
    <scope>NUCLEOTIDE SEQUENCE [LARGE SCALE GENOMIC DNA]</scope>
    <source>
        <strain evidence="3">JCM 17986</strain>
    </source>
</reference>
<feature type="compositionally biased region" description="Basic residues" evidence="1">
    <location>
        <begin position="1"/>
        <end position="14"/>
    </location>
</feature>